<evidence type="ECO:0000313" key="1">
    <source>
        <dbReference type="EMBL" id="KAI3771019.1"/>
    </source>
</evidence>
<name>A0ACB9FIU0_ARCLA</name>
<reference evidence="2" key="1">
    <citation type="journal article" date="2022" name="Mol. Ecol. Resour.">
        <title>The genomes of chicory, endive, great burdock and yacon provide insights into Asteraceae palaeo-polyploidization history and plant inulin production.</title>
        <authorList>
            <person name="Fan W."/>
            <person name="Wang S."/>
            <person name="Wang H."/>
            <person name="Wang A."/>
            <person name="Jiang F."/>
            <person name="Liu H."/>
            <person name="Zhao H."/>
            <person name="Xu D."/>
            <person name="Zhang Y."/>
        </authorList>
    </citation>
    <scope>NUCLEOTIDE SEQUENCE [LARGE SCALE GENOMIC DNA]</scope>
    <source>
        <strain evidence="2">cv. Niubang</strain>
    </source>
</reference>
<proteinExistence type="predicted"/>
<organism evidence="1 2">
    <name type="scientific">Arctium lappa</name>
    <name type="common">Greater burdock</name>
    <name type="synonym">Lappa major</name>
    <dbReference type="NCBI Taxonomy" id="4217"/>
    <lineage>
        <taxon>Eukaryota</taxon>
        <taxon>Viridiplantae</taxon>
        <taxon>Streptophyta</taxon>
        <taxon>Embryophyta</taxon>
        <taxon>Tracheophyta</taxon>
        <taxon>Spermatophyta</taxon>
        <taxon>Magnoliopsida</taxon>
        <taxon>eudicotyledons</taxon>
        <taxon>Gunneridae</taxon>
        <taxon>Pentapetalae</taxon>
        <taxon>asterids</taxon>
        <taxon>campanulids</taxon>
        <taxon>Asterales</taxon>
        <taxon>Asteraceae</taxon>
        <taxon>Carduoideae</taxon>
        <taxon>Cardueae</taxon>
        <taxon>Arctiinae</taxon>
        <taxon>Arctium</taxon>
    </lineage>
</organism>
<comment type="caution">
    <text evidence="1">The sequence shown here is derived from an EMBL/GenBank/DDBJ whole genome shotgun (WGS) entry which is preliminary data.</text>
</comment>
<keyword evidence="2" id="KW-1185">Reference proteome</keyword>
<accession>A0ACB9FIU0</accession>
<reference evidence="1 2" key="2">
    <citation type="journal article" date="2022" name="Mol. Ecol. Resour.">
        <title>The genomes of chicory, endive, great burdock and yacon provide insights into Asteraceae paleo-polyploidization history and plant inulin production.</title>
        <authorList>
            <person name="Fan W."/>
            <person name="Wang S."/>
            <person name="Wang H."/>
            <person name="Wang A."/>
            <person name="Jiang F."/>
            <person name="Liu H."/>
            <person name="Zhao H."/>
            <person name="Xu D."/>
            <person name="Zhang Y."/>
        </authorList>
    </citation>
    <scope>NUCLEOTIDE SEQUENCE [LARGE SCALE GENOMIC DNA]</scope>
    <source>
        <strain evidence="2">cv. Niubang</strain>
    </source>
</reference>
<dbReference type="Proteomes" id="UP001055879">
    <property type="component" value="Linkage Group LG01"/>
</dbReference>
<gene>
    <name evidence="1" type="ORF">L6452_02170</name>
</gene>
<dbReference type="EMBL" id="CM042047">
    <property type="protein sequence ID" value="KAI3771019.1"/>
    <property type="molecule type" value="Genomic_DNA"/>
</dbReference>
<evidence type="ECO:0000313" key="2">
    <source>
        <dbReference type="Proteomes" id="UP001055879"/>
    </source>
</evidence>
<sequence length="69" mass="7788">MIFHRFRELVQGWAGGRSKGSISMNKSAMMKFQNVTKMLMSFKIIHPPTNKSSLYSSPKTHSLSLSLSL</sequence>
<protein>
    <submittedName>
        <fullName evidence="1">Uncharacterized protein</fullName>
    </submittedName>
</protein>